<sequence>MRSSFAVIRFARVASPGRNGASNRSSITPPPLRRSAIRPTPQPWPRRSSISSRGPALSSSGRQDGPDQVGIAREHVMDLARDVAVHLSAAAQRSGRDSAGAPWPPLPRPRGGMSDRDRLATQRWIVALLHRRVEGVHVDVDDLAHRHAYPLLQEEQDVNTLRDSGGNPSFIRHFPIWAKCGTNSGGSSWATSATVIGTSAGCSPPREEIHVRVAPSFSAAMIGDRDRPRSDRLYSTRGGTGRRPRARSGRRSPIRGVDWSACVVSRHQPGGARITAFHLPSIRLTAASTAQHGYSRGGSDGLSPSG</sequence>
<feature type="compositionally biased region" description="Basic residues" evidence="1">
    <location>
        <begin position="240"/>
        <end position="252"/>
    </location>
</feature>
<accession>A0A812DR39</accession>
<gene>
    <name evidence="2" type="ORF">SPHA_57026</name>
</gene>
<feature type="compositionally biased region" description="Polar residues" evidence="1">
    <location>
        <begin position="48"/>
        <end position="62"/>
    </location>
</feature>
<organism evidence="2 3">
    <name type="scientific">Acanthosepion pharaonis</name>
    <name type="common">Pharaoh cuttlefish</name>
    <name type="synonym">Sepia pharaonis</name>
    <dbReference type="NCBI Taxonomy" id="158019"/>
    <lineage>
        <taxon>Eukaryota</taxon>
        <taxon>Metazoa</taxon>
        <taxon>Spiralia</taxon>
        <taxon>Lophotrochozoa</taxon>
        <taxon>Mollusca</taxon>
        <taxon>Cephalopoda</taxon>
        <taxon>Coleoidea</taxon>
        <taxon>Decapodiformes</taxon>
        <taxon>Sepiida</taxon>
        <taxon>Sepiina</taxon>
        <taxon>Sepiidae</taxon>
        <taxon>Acanthosepion</taxon>
    </lineage>
</organism>
<evidence type="ECO:0000313" key="3">
    <source>
        <dbReference type="Proteomes" id="UP000597762"/>
    </source>
</evidence>
<dbReference type="AlphaFoldDB" id="A0A812DR39"/>
<protein>
    <submittedName>
        <fullName evidence="2">Uncharacterized protein</fullName>
    </submittedName>
</protein>
<comment type="caution">
    <text evidence="2">The sequence shown here is derived from an EMBL/GenBank/DDBJ whole genome shotgun (WGS) entry which is preliminary data.</text>
</comment>
<evidence type="ECO:0000256" key="1">
    <source>
        <dbReference type="SAM" id="MobiDB-lite"/>
    </source>
</evidence>
<feature type="region of interest" description="Disordered" evidence="1">
    <location>
        <begin position="16"/>
        <end position="68"/>
    </location>
</feature>
<feature type="compositionally biased region" description="Basic and acidic residues" evidence="1">
    <location>
        <begin position="224"/>
        <end position="234"/>
    </location>
</feature>
<feature type="region of interest" description="Disordered" evidence="1">
    <location>
        <begin position="90"/>
        <end position="115"/>
    </location>
</feature>
<feature type="region of interest" description="Disordered" evidence="1">
    <location>
        <begin position="224"/>
        <end position="252"/>
    </location>
</feature>
<dbReference type="EMBL" id="CAHIKZ030003815">
    <property type="protein sequence ID" value="CAE1304443.1"/>
    <property type="molecule type" value="Genomic_DNA"/>
</dbReference>
<proteinExistence type="predicted"/>
<evidence type="ECO:0000313" key="2">
    <source>
        <dbReference type="EMBL" id="CAE1304443.1"/>
    </source>
</evidence>
<dbReference type="Proteomes" id="UP000597762">
    <property type="component" value="Unassembled WGS sequence"/>
</dbReference>
<name>A0A812DR39_ACAPH</name>
<reference evidence="2" key="1">
    <citation type="submission" date="2021-01" db="EMBL/GenBank/DDBJ databases">
        <authorList>
            <person name="Li R."/>
            <person name="Bekaert M."/>
        </authorList>
    </citation>
    <scope>NUCLEOTIDE SEQUENCE</scope>
    <source>
        <strain evidence="2">Farmed</strain>
    </source>
</reference>
<keyword evidence="3" id="KW-1185">Reference proteome</keyword>